<sequence>MVKDKRRSTKTSNSIYISRNLVSEFQKLKNKWEIEQFQTVLNDNEIKVELLVKQLRELILFLVNSGLNYTEYGRYKLPTVNDSFKKLLLRQGPINDCMKGRSNLNEDDIDEISSRMENINFNGDSGSYCSSDLNNCLGNRLDSFPLYITNKTLSKNEFLKIINSSGCNSHRKSVLQELNNVLWQKKSAFYEYDKKLGHYNGPLKMNLKIVDGMSRDSKHVKQSNSLDKQLEMGIYIYNLLREGIIEPSVSPILSPPNLIKSEGTKTQFSGRFGNVNEIL</sequence>
<reference evidence="1" key="1">
    <citation type="submission" date="2014-07" db="EMBL/GenBank/DDBJ databases">
        <authorList>
            <person name="Martin A.A"/>
            <person name="De Silva N."/>
        </authorList>
    </citation>
    <scope>NUCLEOTIDE SEQUENCE</scope>
</reference>
<reference evidence="2" key="2">
    <citation type="submission" date="2015-08" db="UniProtKB">
        <authorList>
            <consortium name="WormBaseParasite"/>
        </authorList>
    </citation>
    <scope>IDENTIFICATION</scope>
</reference>
<dbReference type="Proteomes" id="UP000035680">
    <property type="component" value="Unassembled WGS sequence"/>
</dbReference>
<dbReference type="AlphaFoldDB" id="A0A0K0FGM4"/>
<evidence type="ECO:0000313" key="1">
    <source>
        <dbReference type="Proteomes" id="UP000035680"/>
    </source>
</evidence>
<accession>A0A0K0FGM4</accession>
<protein>
    <submittedName>
        <fullName evidence="2">DUF4806 domain-containing protein</fullName>
    </submittedName>
</protein>
<evidence type="ECO:0000313" key="2">
    <source>
        <dbReference type="WBParaSite" id="SVE_0802900.1"/>
    </source>
</evidence>
<proteinExistence type="predicted"/>
<keyword evidence="1" id="KW-1185">Reference proteome</keyword>
<organism evidence="1 2">
    <name type="scientific">Strongyloides venezuelensis</name>
    <name type="common">Threadworm</name>
    <dbReference type="NCBI Taxonomy" id="75913"/>
    <lineage>
        <taxon>Eukaryota</taxon>
        <taxon>Metazoa</taxon>
        <taxon>Ecdysozoa</taxon>
        <taxon>Nematoda</taxon>
        <taxon>Chromadorea</taxon>
        <taxon>Rhabditida</taxon>
        <taxon>Tylenchina</taxon>
        <taxon>Panagrolaimomorpha</taxon>
        <taxon>Strongyloidoidea</taxon>
        <taxon>Strongyloididae</taxon>
        <taxon>Strongyloides</taxon>
    </lineage>
</organism>
<dbReference type="WBParaSite" id="SVE_0802900.1">
    <property type="protein sequence ID" value="SVE_0802900.1"/>
    <property type="gene ID" value="SVE_0802900"/>
</dbReference>
<name>A0A0K0FGM4_STRVS</name>